<protein>
    <recommendedName>
        <fullName evidence="1">DUF4440 domain-containing protein</fullName>
    </recommendedName>
</protein>
<dbReference type="Proteomes" id="UP000217343">
    <property type="component" value="Chromosome"/>
</dbReference>
<dbReference type="RefSeq" id="WP_013936362.1">
    <property type="nucleotide sequence ID" value="NZ_CP022203.1"/>
</dbReference>
<evidence type="ECO:0000313" key="2">
    <source>
        <dbReference type="EMBL" id="ATB44924.1"/>
    </source>
</evidence>
<gene>
    <name evidence="2" type="ORF">MYMAC_000507</name>
</gene>
<name>A0A250JM16_9BACT</name>
<evidence type="ECO:0000313" key="3">
    <source>
        <dbReference type="Proteomes" id="UP000217343"/>
    </source>
</evidence>
<reference evidence="2 3" key="1">
    <citation type="submission" date="2017-06" db="EMBL/GenBank/DDBJ databases">
        <title>Sequencing and comparative analysis of myxobacterial genomes.</title>
        <authorList>
            <person name="Rupp O."/>
            <person name="Goesmann A."/>
            <person name="Sogaard-Andersen L."/>
        </authorList>
    </citation>
    <scope>NUCLEOTIDE SEQUENCE [LARGE SCALE GENOMIC DNA]</scope>
    <source>
        <strain evidence="2 3">DSM 14697</strain>
    </source>
</reference>
<dbReference type="InterPro" id="IPR027843">
    <property type="entry name" value="DUF4440"/>
</dbReference>
<dbReference type="InterPro" id="IPR032710">
    <property type="entry name" value="NTF2-like_dom_sf"/>
</dbReference>
<dbReference type="OrthoDB" id="5382786at2"/>
<evidence type="ECO:0000259" key="1">
    <source>
        <dbReference type="Pfam" id="PF14534"/>
    </source>
</evidence>
<dbReference type="AlphaFoldDB" id="A0A250JM16"/>
<dbReference type="SUPFAM" id="SSF54427">
    <property type="entry name" value="NTF2-like"/>
    <property type="match status" value="1"/>
</dbReference>
<sequence>MSTSSAEDTRTLTELSVRVMRAIQTKDLETIKSLTAEDFIYRGADGTEANRDAFIESIAQIPGELTSVEAEGMRTYLYGDTAVIAGLQRSGLKMTDGTEATDAVYFTDVWQRRDGQWKMVFAFSSPVAPAPQQQP</sequence>
<feature type="domain" description="DUF4440" evidence="1">
    <location>
        <begin position="13"/>
        <end position="119"/>
    </location>
</feature>
<dbReference type="Pfam" id="PF14534">
    <property type="entry name" value="DUF4440"/>
    <property type="match status" value="1"/>
</dbReference>
<keyword evidence="3" id="KW-1185">Reference proteome</keyword>
<dbReference type="Gene3D" id="3.10.450.50">
    <property type="match status" value="1"/>
</dbReference>
<dbReference type="KEGG" id="mmas:MYMAC_000507"/>
<accession>A0A250JM16</accession>
<organism evidence="2 3">
    <name type="scientific">Corallococcus macrosporus DSM 14697</name>
    <dbReference type="NCBI Taxonomy" id="1189310"/>
    <lineage>
        <taxon>Bacteria</taxon>
        <taxon>Pseudomonadati</taxon>
        <taxon>Myxococcota</taxon>
        <taxon>Myxococcia</taxon>
        <taxon>Myxococcales</taxon>
        <taxon>Cystobacterineae</taxon>
        <taxon>Myxococcaceae</taxon>
        <taxon>Corallococcus</taxon>
    </lineage>
</organism>
<proteinExistence type="predicted"/>
<dbReference type="EMBL" id="CP022203">
    <property type="protein sequence ID" value="ATB44924.1"/>
    <property type="molecule type" value="Genomic_DNA"/>
</dbReference>